<sequence length="201" mass="22353">AKFDEWPLRNAVLKRVAVDGAPATFMLQFTWGPCAEHAGGHHGTENQAAVSSAKRHRSAGQKSKGSTKDKDKPASTSRRARYTPEDDAKIRQLKGQGLSWIAIAKHFPGRSAGAIEVRYHTKLKTADPSPSGGLEDRDAIEKEWGVAKIWKHKGLADGGWKVLVEWDNGERTWEPYENMADTEALDKYERLTGWVGICRFV</sequence>
<dbReference type="Proteomes" id="UP000724584">
    <property type="component" value="Unassembled WGS sequence"/>
</dbReference>
<evidence type="ECO:0000313" key="1">
    <source>
        <dbReference type="EMBL" id="KAH6632478.1"/>
    </source>
</evidence>
<reference evidence="1 2" key="1">
    <citation type="journal article" date="2021" name="Nat. Commun.">
        <title>Genetic determinants of endophytism in the Arabidopsis root mycobiome.</title>
        <authorList>
            <person name="Mesny F."/>
            <person name="Miyauchi S."/>
            <person name="Thiergart T."/>
            <person name="Pickel B."/>
            <person name="Atanasova L."/>
            <person name="Karlsson M."/>
            <person name="Huettel B."/>
            <person name="Barry K.W."/>
            <person name="Haridas S."/>
            <person name="Chen C."/>
            <person name="Bauer D."/>
            <person name="Andreopoulos W."/>
            <person name="Pangilinan J."/>
            <person name="LaButti K."/>
            <person name="Riley R."/>
            <person name="Lipzen A."/>
            <person name="Clum A."/>
            <person name="Drula E."/>
            <person name="Henrissat B."/>
            <person name="Kohler A."/>
            <person name="Grigoriev I.V."/>
            <person name="Martin F.M."/>
            <person name="Hacquard S."/>
        </authorList>
    </citation>
    <scope>NUCLEOTIDE SEQUENCE [LARGE SCALE GENOMIC DNA]</scope>
    <source>
        <strain evidence="1 2">MPI-SDFR-AT-0079</strain>
    </source>
</reference>
<feature type="non-terminal residue" evidence="1">
    <location>
        <position position="1"/>
    </location>
</feature>
<protein>
    <submittedName>
        <fullName evidence="1">Uncharacterized protein</fullName>
    </submittedName>
</protein>
<keyword evidence="2" id="KW-1185">Reference proteome</keyword>
<accession>A0ACB7PAJ0</accession>
<evidence type="ECO:0000313" key="2">
    <source>
        <dbReference type="Proteomes" id="UP000724584"/>
    </source>
</evidence>
<dbReference type="EMBL" id="JAGIZQ010000004">
    <property type="protein sequence ID" value="KAH6632478.1"/>
    <property type="molecule type" value="Genomic_DNA"/>
</dbReference>
<name>A0ACB7PAJ0_9PEZI</name>
<gene>
    <name evidence="1" type="ORF">F5144DRAFT_488830</name>
</gene>
<organism evidence="1 2">
    <name type="scientific">Chaetomium tenue</name>
    <dbReference type="NCBI Taxonomy" id="1854479"/>
    <lineage>
        <taxon>Eukaryota</taxon>
        <taxon>Fungi</taxon>
        <taxon>Dikarya</taxon>
        <taxon>Ascomycota</taxon>
        <taxon>Pezizomycotina</taxon>
        <taxon>Sordariomycetes</taxon>
        <taxon>Sordariomycetidae</taxon>
        <taxon>Sordariales</taxon>
        <taxon>Chaetomiaceae</taxon>
        <taxon>Chaetomium</taxon>
    </lineage>
</organism>
<comment type="caution">
    <text evidence="1">The sequence shown here is derived from an EMBL/GenBank/DDBJ whole genome shotgun (WGS) entry which is preliminary data.</text>
</comment>
<proteinExistence type="predicted"/>